<keyword evidence="10" id="KW-1185">Reference proteome</keyword>
<keyword evidence="7" id="KW-0539">Nucleus</keyword>
<feature type="domain" description="SET" evidence="9">
    <location>
        <begin position="41"/>
        <end position="156"/>
    </location>
</feature>
<dbReference type="PANTHER" id="PTHR22884">
    <property type="entry name" value="SET DOMAIN PROTEINS"/>
    <property type="match status" value="1"/>
</dbReference>
<dbReference type="InterPro" id="IPR046341">
    <property type="entry name" value="SET_dom_sf"/>
</dbReference>
<dbReference type="Pfam" id="PF00856">
    <property type="entry name" value="SET"/>
    <property type="match status" value="1"/>
</dbReference>
<protein>
    <submittedName>
        <fullName evidence="11">SET domain-containing protein</fullName>
    </submittedName>
</protein>
<evidence type="ECO:0000313" key="11">
    <source>
        <dbReference type="WBParaSite" id="Pan_g18453.t1"/>
    </source>
</evidence>
<evidence type="ECO:0000313" key="10">
    <source>
        <dbReference type="Proteomes" id="UP000492821"/>
    </source>
</evidence>
<keyword evidence="3" id="KW-0158">Chromosome</keyword>
<evidence type="ECO:0000259" key="9">
    <source>
        <dbReference type="PROSITE" id="PS50280"/>
    </source>
</evidence>
<feature type="region of interest" description="Disordered" evidence="8">
    <location>
        <begin position="1"/>
        <end position="23"/>
    </location>
</feature>
<dbReference type="AlphaFoldDB" id="A0A7E4VA87"/>
<dbReference type="SMART" id="SM00317">
    <property type="entry name" value="SET"/>
    <property type="match status" value="1"/>
</dbReference>
<reference evidence="10" key="1">
    <citation type="journal article" date="2013" name="Genetics">
        <title>The draft genome and transcriptome of Panagrellus redivivus are shaped by the harsh demands of a free-living lifestyle.</title>
        <authorList>
            <person name="Srinivasan J."/>
            <person name="Dillman A.R."/>
            <person name="Macchietto M.G."/>
            <person name="Heikkinen L."/>
            <person name="Lakso M."/>
            <person name="Fracchia K.M."/>
            <person name="Antoshechkin I."/>
            <person name="Mortazavi A."/>
            <person name="Wong G."/>
            <person name="Sternberg P.W."/>
        </authorList>
    </citation>
    <scope>NUCLEOTIDE SEQUENCE [LARGE SCALE GENOMIC DNA]</scope>
    <source>
        <strain evidence="10">MT8872</strain>
    </source>
</reference>
<dbReference type="GO" id="GO:0005634">
    <property type="term" value="C:nucleus"/>
    <property type="evidence" value="ECO:0007669"/>
    <property type="project" value="UniProtKB-SubCell"/>
</dbReference>
<dbReference type="GO" id="GO:0005694">
    <property type="term" value="C:chromosome"/>
    <property type="evidence" value="ECO:0007669"/>
    <property type="project" value="UniProtKB-SubCell"/>
</dbReference>
<dbReference type="WBParaSite" id="Pan_g18453.t1">
    <property type="protein sequence ID" value="Pan_g18453.t1"/>
    <property type="gene ID" value="Pan_g18453"/>
</dbReference>
<dbReference type="SUPFAM" id="SSF82199">
    <property type="entry name" value="SET domain"/>
    <property type="match status" value="1"/>
</dbReference>
<keyword evidence="4" id="KW-0489">Methyltransferase</keyword>
<evidence type="ECO:0000256" key="5">
    <source>
        <dbReference type="ARBA" id="ARBA00022679"/>
    </source>
</evidence>
<dbReference type="Proteomes" id="UP000492821">
    <property type="component" value="Unassembled WGS sequence"/>
</dbReference>
<evidence type="ECO:0000256" key="6">
    <source>
        <dbReference type="ARBA" id="ARBA00022691"/>
    </source>
</evidence>
<reference evidence="11" key="2">
    <citation type="submission" date="2020-10" db="UniProtKB">
        <authorList>
            <consortium name="WormBaseParasite"/>
        </authorList>
    </citation>
    <scope>IDENTIFICATION</scope>
</reference>
<organism evidence="10 11">
    <name type="scientific">Panagrellus redivivus</name>
    <name type="common">Microworm</name>
    <dbReference type="NCBI Taxonomy" id="6233"/>
    <lineage>
        <taxon>Eukaryota</taxon>
        <taxon>Metazoa</taxon>
        <taxon>Ecdysozoa</taxon>
        <taxon>Nematoda</taxon>
        <taxon>Chromadorea</taxon>
        <taxon>Rhabditida</taxon>
        <taxon>Tylenchina</taxon>
        <taxon>Panagrolaimomorpha</taxon>
        <taxon>Panagrolaimoidea</taxon>
        <taxon>Panagrolaimidae</taxon>
        <taxon>Panagrellus</taxon>
    </lineage>
</organism>
<proteinExistence type="predicted"/>
<dbReference type="GO" id="GO:0008168">
    <property type="term" value="F:methyltransferase activity"/>
    <property type="evidence" value="ECO:0007669"/>
    <property type="project" value="UniProtKB-KW"/>
</dbReference>
<comment type="subcellular location">
    <subcellularLocation>
        <location evidence="2">Chromosome</location>
    </subcellularLocation>
    <subcellularLocation>
        <location evidence="1">Nucleus</location>
    </subcellularLocation>
</comment>
<dbReference type="InterPro" id="IPR050777">
    <property type="entry name" value="SET2_Histone-Lys_MeTrsfase"/>
</dbReference>
<evidence type="ECO:0000256" key="4">
    <source>
        <dbReference type="ARBA" id="ARBA00022603"/>
    </source>
</evidence>
<evidence type="ECO:0000256" key="8">
    <source>
        <dbReference type="SAM" id="MobiDB-lite"/>
    </source>
</evidence>
<accession>A0A7E4VA87</accession>
<keyword evidence="6" id="KW-0949">S-adenosyl-L-methionine</keyword>
<dbReference type="InterPro" id="IPR001214">
    <property type="entry name" value="SET_dom"/>
</dbReference>
<keyword evidence="5" id="KW-0808">Transferase</keyword>
<dbReference type="PROSITE" id="PS50280">
    <property type="entry name" value="SET"/>
    <property type="match status" value="1"/>
</dbReference>
<name>A0A7E4VA87_PANRE</name>
<evidence type="ECO:0000256" key="3">
    <source>
        <dbReference type="ARBA" id="ARBA00022454"/>
    </source>
</evidence>
<evidence type="ECO:0000256" key="1">
    <source>
        <dbReference type="ARBA" id="ARBA00004123"/>
    </source>
</evidence>
<dbReference type="Gene3D" id="2.170.270.10">
    <property type="entry name" value="SET domain"/>
    <property type="match status" value="1"/>
</dbReference>
<dbReference type="GO" id="GO:0032259">
    <property type="term" value="P:methylation"/>
    <property type="evidence" value="ECO:0007669"/>
    <property type="project" value="UniProtKB-KW"/>
</dbReference>
<sequence length="182" mass="21120">MSRPSNRKIKAKQNGTCGGRRRQQLARQANRSYNLRPKNEDHLRVGLSAIAGNGLFARKDFKKGEHLINYEGEYITSEEADRREHKRKGKYVKSTYMFRVNKDLIIDATRKGNDAKFVNHMCEPNVEARTCFRTKTTRYYALTDIAEGDELGVDYNLNYDPNADNSDKTERCKCRPNCPRMF</sequence>
<evidence type="ECO:0000256" key="2">
    <source>
        <dbReference type="ARBA" id="ARBA00004286"/>
    </source>
</evidence>
<evidence type="ECO:0000256" key="7">
    <source>
        <dbReference type="ARBA" id="ARBA00023242"/>
    </source>
</evidence>
<feature type="compositionally biased region" description="Basic residues" evidence="8">
    <location>
        <begin position="1"/>
        <end position="11"/>
    </location>
</feature>